<evidence type="ECO:0000256" key="2">
    <source>
        <dbReference type="ARBA" id="ARBA00022692"/>
    </source>
</evidence>
<feature type="transmembrane region" description="Helical" evidence="5">
    <location>
        <begin position="242"/>
        <end position="263"/>
    </location>
</feature>
<organism evidence="6 7">
    <name type="scientific">Zestosphaera tikiterensis</name>
    <dbReference type="NCBI Taxonomy" id="1973259"/>
    <lineage>
        <taxon>Archaea</taxon>
        <taxon>Thermoproteota</taxon>
        <taxon>Thermoprotei</taxon>
        <taxon>Desulfurococcales</taxon>
        <taxon>Desulfurococcaceae</taxon>
        <taxon>Zestosphaera</taxon>
    </lineage>
</organism>
<proteinExistence type="inferred from homology"/>
<name>A0A2R7Y9W1_9CREN</name>
<feature type="transmembrane region" description="Helical" evidence="5">
    <location>
        <begin position="100"/>
        <end position="117"/>
    </location>
</feature>
<gene>
    <name evidence="6" type="ORF">B7O98_04315</name>
</gene>
<keyword evidence="5" id="KW-1003">Cell membrane</keyword>
<dbReference type="PANTHER" id="PTHR43701:SF2">
    <property type="entry name" value="MEMBRANE TRANSPORTER PROTEIN YJNA-RELATED"/>
    <property type="match status" value="1"/>
</dbReference>
<dbReference type="EMBL" id="NBVN01000002">
    <property type="protein sequence ID" value="PUA33642.1"/>
    <property type="molecule type" value="Genomic_DNA"/>
</dbReference>
<dbReference type="Proteomes" id="UP000244093">
    <property type="component" value="Unassembled WGS sequence"/>
</dbReference>
<keyword evidence="2 5" id="KW-0812">Transmembrane</keyword>
<evidence type="ECO:0000313" key="6">
    <source>
        <dbReference type="EMBL" id="PUA33642.1"/>
    </source>
</evidence>
<dbReference type="PANTHER" id="PTHR43701">
    <property type="entry name" value="MEMBRANE TRANSPORTER PROTEIN MJ0441-RELATED"/>
    <property type="match status" value="1"/>
</dbReference>
<evidence type="ECO:0000256" key="4">
    <source>
        <dbReference type="ARBA" id="ARBA00023136"/>
    </source>
</evidence>
<feature type="transmembrane region" description="Helical" evidence="5">
    <location>
        <begin position="44"/>
        <end position="63"/>
    </location>
</feature>
<evidence type="ECO:0000256" key="1">
    <source>
        <dbReference type="ARBA" id="ARBA00004141"/>
    </source>
</evidence>
<comment type="caution">
    <text evidence="6">The sequence shown here is derived from an EMBL/GenBank/DDBJ whole genome shotgun (WGS) entry which is preliminary data.</text>
</comment>
<keyword evidence="3 5" id="KW-1133">Transmembrane helix</keyword>
<evidence type="ECO:0000256" key="3">
    <source>
        <dbReference type="ARBA" id="ARBA00022989"/>
    </source>
</evidence>
<dbReference type="AlphaFoldDB" id="A0A2R7Y9W1"/>
<sequence>MLTWLTIALCFVGFTAGFLGSMFGLGGGFIMVPLMNILGVDMRIAVGTSAAAIFFNMLSSALAYSRYKFVLYKAGFLLAAPALITAYYGAQLTKVVDPNVIRVVFGFVLFFVGFRVVKSNDSRSGGSTSGGDLSKVLELSFRKSVALIAGGALAGLLAGFLGVGGGVVNVPLLVSLNVPIHYAVATSSFTITFTSITSATTHYTLGNVDLYMLVALTPTLILGAQLGARTAKKTRPKALRRWFAVVLWFIAARMVLKGLGFPIP</sequence>
<evidence type="ECO:0000256" key="5">
    <source>
        <dbReference type="RuleBase" id="RU363041"/>
    </source>
</evidence>
<dbReference type="GO" id="GO:0005886">
    <property type="term" value="C:plasma membrane"/>
    <property type="evidence" value="ECO:0007669"/>
    <property type="project" value="UniProtKB-SubCell"/>
</dbReference>
<comment type="similarity">
    <text evidence="5">Belongs to the 4-toluene sulfonate uptake permease (TSUP) (TC 2.A.102) family.</text>
</comment>
<keyword evidence="4 5" id="KW-0472">Membrane</keyword>
<evidence type="ECO:0000313" key="7">
    <source>
        <dbReference type="Proteomes" id="UP000244093"/>
    </source>
</evidence>
<comment type="subcellular location">
    <subcellularLocation>
        <location evidence="5">Cell membrane</location>
        <topology evidence="5">Multi-pass membrane protein</topology>
    </subcellularLocation>
    <subcellularLocation>
        <location evidence="1">Membrane</location>
        <topology evidence="1">Multi-pass membrane protein</topology>
    </subcellularLocation>
</comment>
<protein>
    <recommendedName>
        <fullName evidence="5">Probable membrane transporter protein</fullName>
    </recommendedName>
</protein>
<dbReference type="InterPro" id="IPR051598">
    <property type="entry name" value="TSUP/Inactive_protease-like"/>
</dbReference>
<dbReference type="InterPro" id="IPR002781">
    <property type="entry name" value="TM_pro_TauE-like"/>
</dbReference>
<feature type="transmembrane region" description="Helical" evidence="5">
    <location>
        <begin position="145"/>
        <end position="168"/>
    </location>
</feature>
<reference evidence="6 7" key="1">
    <citation type="journal article" date="2018" name="Syst. Appl. Microbiol.">
        <title>A new symbiotic nanoarchaeote (Candidatus Nanoclepta minutus) and its host (Zestosphaera tikiterensis gen. nov., sp. nov.) from a New Zealand hot spring.</title>
        <authorList>
            <person name="St John E."/>
            <person name="Liu Y."/>
            <person name="Podar M."/>
            <person name="Stott M.B."/>
            <person name="Meneghin J."/>
            <person name="Chen Z."/>
            <person name="Lagutin K."/>
            <person name="Mitchell K."/>
            <person name="Reysenbach A.L."/>
        </authorList>
    </citation>
    <scope>NUCLEOTIDE SEQUENCE [LARGE SCALE GENOMIC DNA]</scope>
    <source>
        <strain evidence="6">NZ3</strain>
    </source>
</reference>
<feature type="transmembrane region" description="Helical" evidence="5">
    <location>
        <begin position="210"/>
        <end position="230"/>
    </location>
</feature>
<dbReference type="Pfam" id="PF01925">
    <property type="entry name" value="TauE"/>
    <property type="match status" value="1"/>
</dbReference>
<feature type="transmembrane region" description="Helical" evidence="5">
    <location>
        <begin position="70"/>
        <end position="88"/>
    </location>
</feature>
<feature type="transmembrane region" description="Helical" evidence="5">
    <location>
        <begin position="7"/>
        <end position="32"/>
    </location>
</feature>
<accession>A0A2R7Y9W1</accession>